<protein>
    <submittedName>
        <fullName evidence="2">Uncharacterized protein</fullName>
    </submittedName>
</protein>
<reference evidence="3" key="1">
    <citation type="submission" date="2016-06" db="EMBL/GenBank/DDBJ databases">
        <title>Parallel loss of symbiosis genes in relatives of nitrogen-fixing non-legume Parasponia.</title>
        <authorList>
            <person name="Van Velzen R."/>
            <person name="Holmer R."/>
            <person name="Bu F."/>
            <person name="Rutten L."/>
            <person name="Van Zeijl A."/>
            <person name="Liu W."/>
            <person name="Santuari L."/>
            <person name="Cao Q."/>
            <person name="Sharma T."/>
            <person name="Shen D."/>
            <person name="Roswanjaya Y."/>
            <person name="Wardhani T."/>
            <person name="Kalhor M.S."/>
            <person name="Jansen J."/>
            <person name="Van den Hoogen J."/>
            <person name="Gungor B."/>
            <person name="Hartog M."/>
            <person name="Hontelez J."/>
            <person name="Verver J."/>
            <person name="Yang W.-C."/>
            <person name="Schijlen E."/>
            <person name="Repin R."/>
            <person name="Schilthuizen M."/>
            <person name="Schranz E."/>
            <person name="Heidstra R."/>
            <person name="Miyata K."/>
            <person name="Fedorova E."/>
            <person name="Kohlen W."/>
            <person name="Bisseling T."/>
            <person name="Smit S."/>
            <person name="Geurts R."/>
        </authorList>
    </citation>
    <scope>NUCLEOTIDE SEQUENCE [LARGE SCALE GENOMIC DNA]</scope>
    <source>
        <strain evidence="3">cv. RG33-2</strain>
    </source>
</reference>
<comment type="caution">
    <text evidence="2">The sequence shown here is derived from an EMBL/GenBank/DDBJ whole genome shotgun (WGS) entry which is preliminary data.</text>
</comment>
<keyword evidence="3" id="KW-1185">Reference proteome</keyword>
<evidence type="ECO:0000256" key="1">
    <source>
        <dbReference type="SAM" id="MobiDB-lite"/>
    </source>
</evidence>
<organism evidence="2 3">
    <name type="scientific">Trema orientale</name>
    <name type="common">Charcoal tree</name>
    <name type="synonym">Celtis orientalis</name>
    <dbReference type="NCBI Taxonomy" id="63057"/>
    <lineage>
        <taxon>Eukaryota</taxon>
        <taxon>Viridiplantae</taxon>
        <taxon>Streptophyta</taxon>
        <taxon>Embryophyta</taxon>
        <taxon>Tracheophyta</taxon>
        <taxon>Spermatophyta</taxon>
        <taxon>Magnoliopsida</taxon>
        <taxon>eudicotyledons</taxon>
        <taxon>Gunneridae</taxon>
        <taxon>Pentapetalae</taxon>
        <taxon>rosids</taxon>
        <taxon>fabids</taxon>
        <taxon>Rosales</taxon>
        <taxon>Cannabaceae</taxon>
        <taxon>Trema</taxon>
    </lineage>
</organism>
<dbReference type="AlphaFoldDB" id="A0A2P5EWE9"/>
<accession>A0A2P5EWE9</accession>
<sequence>MQLQAFKTSLSKHIVMQVQKLDLILIKGAKFTIFTINCRRFRKEEKEKKEGSHWRNGLDFAAPG</sequence>
<name>A0A2P5EWE9_TREOI</name>
<evidence type="ECO:0000313" key="3">
    <source>
        <dbReference type="Proteomes" id="UP000237000"/>
    </source>
</evidence>
<dbReference type="Proteomes" id="UP000237000">
    <property type="component" value="Unassembled WGS sequence"/>
</dbReference>
<proteinExistence type="predicted"/>
<dbReference type="InParanoid" id="A0A2P5EWE9"/>
<evidence type="ECO:0000313" key="2">
    <source>
        <dbReference type="EMBL" id="PON89868.1"/>
    </source>
</evidence>
<gene>
    <name evidence="2" type="ORF">TorRG33x02_143910</name>
</gene>
<feature type="region of interest" description="Disordered" evidence="1">
    <location>
        <begin position="45"/>
        <end position="64"/>
    </location>
</feature>
<dbReference type="EMBL" id="JXTC01000089">
    <property type="protein sequence ID" value="PON89868.1"/>
    <property type="molecule type" value="Genomic_DNA"/>
</dbReference>